<proteinExistence type="predicted"/>
<reference evidence="1" key="1">
    <citation type="submission" date="2024-09" db="EMBL/GenBank/DDBJ databases">
        <title>Black Yeasts Isolated from many extreme environments.</title>
        <authorList>
            <person name="Coleine C."/>
            <person name="Stajich J.E."/>
            <person name="Selbmann L."/>
        </authorList>
    </citation>
    <scope>NUCLEOTIDE SEQUENCE</scope>
    <source>
        <strain evidence="1">CCFEE 5737</strain>
    </source>
</reference>
<dbReference type="Proteomes" id="UP001186974">
    <property type="component" value="Unassembled WGS sequence"/>
</dbReference>
<accession>A0ACC3DCU0</accession>
<organism evidence="1 2">
    <name type="scientific">Coniosporium uncinatum</name>
    <dbReference type="NCBI Taxonomy" id="93489"/>
    <lineage>
        <taxon>Eukaryota</taxon>
        <taxon>Fungi</taxon>
        <taxon>Dikarya</taxon>
        <taxon>Ascomycota</taxon>
        <taxon>Pezizomycotina</taxon>
        <taxon>Dothideomycetes</taxon>
        <taxon>Dothideomycetes incertae sedis</taxon>
        <taxon>Coniosporium</taxon>
    </lineage>
</organism>
<keyword evidence="2" id="KW-1185">Reference proteome</keyword>
<gene>
    <name evidence="1" type="ORF">LTS18_014176</name>
</gene>
<name>A0ACC3DCU0_9PEZI</name>
<sequence>MASGPTTTPSSVSGTASSSATESANPYFYTITVTQSVSSTAFETITLNGGSESVNPVATNTTTSWAEVTVSQPATHIPLTTTFTPPPSCTENRLSQMPPPGYMIWMNEPVPAPNITSSDCFPREFLREYQTVQSAVAGSSVVPAMSPLVCPIDYCTVYAGDDNYIACCPSGYQLHRPDTTILQDRPGYGGTCYSDLTQGKTVYVTAYNATGATNLAAWTASTSGAQVYAHVIDGFATQSPVLGCPGQNIVSANPNSSNTGGLSLFTGPTLPSSIGSKHPLSAGGIAGAVIGAVASAALIITFVVFLLRRRYMQRKRHEEEEAAAAAAAAEVGVKERDITEMDSQEQQLVEKGSSFDKLRFEMQGSDGVAEAVELPGSVVKN</sequence>
<comment type="caution">
    <text evidence="1">The sequence shown here is derived from an EMBL/GenBank/DDBJ whole genome shotgun (WGS) entry which is preliminary data.</text>
</comment>
<protein>
    <submittedName>
        <fullName evidence="1">Uncharacterized protein</fullName>
    </submittedName>
</protein>
<evidence type="ECO:0000313" key="2">
    <source>
        <dbReference type="Proteomes" id="UP001186974"/>
    </source>
</evidence>
<dbReference type="EMBL" id="JAWDJW010006338">
    <property type="protein sequence ID" value="KAK3065332.1"/>
    <property type="molecule type" value="Genomic_DNA"/>
</dbReference>
<evidence type="ECO:0000313" key="1">
    <source>
        <dbReference type="EMBL" id="KAK3065332.1"/>
    </source>
</evidence>